<dbReference type="GO" id="GO:0046872">
    <property type="term" value="F:metal ion binding"/>
    <property type="evidence" value="ECO:0007669"/>
    <property type="project" value="UniProtKB-KW"/>
</dbReference>
<evidence type="ECO:0000313" key="7">
    <source>
        <dbReference type="Proteomes" id="UP000178116"/>
    </source>
</evidence>
<comment type="caution">
    <text evidence="6">The sequence shown here is derived from an EMBL/GenBank/DDBJ whole genome shotgun (WGS) entry which is preliminary data.</text>
</comment>
<dbReference type="InterPro" id="IPR000760">
    <property type="entry name" value="Inositol_monophosphatase-like"/>
</dbReference>
<dbReference type="PRINTS" id="PR00377">
    <property type="entry name" value="IMPHPHTASES"/>
</dbReference>
<gene>
    <name evidence="6" type="ORF">A3A10_01580</name>
</gene>
<dbReference type="Pfam" id="PF00459">
    <property type="entry name" value="Inositol_P"/>
    <property type="match status" value="1"/>
</dbReference>
<dbReference type="GO" id="GO:0008934">
    <property type="term" value="F:inositol monophosphate 1-phosphatase activity"/>
    <property type="evidence" value="ECO:0007669"/>
    <property type="project" value="TreeGrafter"/>
</dbReference>
<accession>A0A1G2LWK6</accession>
<organism evidence="6 7">
    <name type="scientific">Candidatus Tagabacteria bacterium RIFCSPLOWO2_01_FULL_42_9</name>
    <dbReference type="NCBI Taxonomy" id="1802296"/>
    <lineage>
        <taxon>Bacteria</taxon>
        <taxon>Candidatus Tagaibacteriota</taxon>
    </lineage>
</organism>
<evidence type="ECO:0008006" key="8">
    <source>
        <dbReference type="Google" id="ProtNLM"/>
    </source>
</evidence>
<evidence type="ECO:0000313" key="6">
    <source>
        <dbReference type="EMBL" id="OHA16010.1"/>
    </source>
</evidence>
<keyword evidence="3" id="KW-0378">Hydrolase</keyword>
<dbReference type="SUPFAM" id="SSF56655">
    <property type="entry name" value="Carbohydrate phosphatase"/>
    <property type="match status" value="1"/>
</dbReference>
<feature type="binding site" evidence="5">
    <location>
        <position position="83"/>
    </location>
    <ligand>
        <name>Mg(2+)</name>
        <dbReference type="ChEBI" id="CHEBI:18420"/>
        <label>1</label>
        <note>catalytic</note>
    </ligand>
</feature>
<evidence type="ECO:0000256" key="3">
    <source>
        <dbReference type="ARBA" id="ARBA00022801"/>
    </source>
</evidence>
<dbReference type="AlphaFoldDB" id="A0A1G2LWK6"/>
<dbReference type="GO" id="GO:0007165">
    <property type="term" value="P:signal transduction"/>
    <property type="evidence" value="ECO:0007669"/>
    <property type="project" value="TreeGrafter"/>
</dbReference>
<feature type="binding site" evidence="5">
    <location>
        <position position="85"/>
    </location>
    <ligand>
        <name>Mg(2+)</name>
        <dbReference type="ChEBI" id="CHEBI:18420"/>
        <label>1</label>
        <note>catalytic</note>
    </ligand>
</feature>
<name>A0A1G2LWK6_9BACT</name>
<feature type="binding site" evidence="5">
    <location>
        <position position="67"/>
    </location>
    <ligand>
        <name>Mg(2+)</name>
        <dbReference type="ChEBI" id="CHEBI:18420"/>
        <label>1</label>
        <note>catalytic</note>
    </ligand>
</feature>
<evidence type="ECO:0000256" key="5">
    <source>
        <dbReference type="PIRSR" id="PIRSR600760-2"/>
    </source>
</evidence>
<evidence type="ECO:0000256" key="4">
    <source>
        <dbReference type="ARBA" id="ARBA00022842"/>
    </source>
</evidence>
<proteinExistence type="predicted"/>
<evidence type="ECO:0000256" key="2">
    <source>
        <dbReference type="ARBA" id="ARBA00022723"/>
    </source>
</evidence>
<dbReference type="GO" id="GO:0006020">
    <property type="term" value="P:inositol metabolic process"/>
    <property type="evidence" value="ECO:0007669"/>
    <property type="project" value="TreeGrafter"/>
</dbReference>
<sequence length="255" mass="28262">MKDRRLLAYSAAFKAGSYLGRSLKRGIKAAAQEKFDLDLVSEADKKAEKIIVSEIRLHFPKDGILSEESKETESKTRYRWIIDPLDGTHNFLAGFKEFGTLLALEEEGKVILGICHFPLLREYFIAVKGRGAYCNGKKLKVSQVEEFRGQMFCSDGILRKKPKEILGDIERFCGAGCRLRVYGSSPYAFTRVALGQALIATNRLGKPWDIAATALLAEEAGGKVTDEKGDPWSIDSENLLATNGLAHNKALALFK</sequence>
<comment type="cofactor">
    <cofactor evidence="1 5">
        <name>Mg(2+)</name>
        <dbReference type="ChEBI" id="CHEBI:18420"/>
    </cofactor>
</comment>
<feature type="binding site" evidence="5">
    <location>
        <position position="86"/>
    </location>
    <ligand>
        <name>Mg(2+)</name>
        <dbReference type="ChEBI" id="CHEBI:18420"/>
        <label>1</label>
        <note>catalytic</note>
    </ligand>
</feature>
<keyword evidence="4 5" id="KW-0460">Magnesium</keyword>
<feature type="binding site" evidence="5">
    <location>
        <position position="209"/>
    </location>
    <ligand>
        <name>Mg(2+)</name>
        <dbReference type="ChEBI" id="CHEBI:18420"/>
        <label>1</label>
        <note>catalytic</note>
    </ligand>
</feature>
<reference evidence="6 7" key="1">
    <citation type="journal article" date="2016" name="Nat. Commun.">
        <title>Thousands of microbial genomes shed light on interconnected biogeochemical processes in an aquifer system.</title>
        <authorList>
            <person name="Anantharaman K."/>
            <person name="Brown C.T."/>
            <person name="Hug L.A."/>
            <person name="Sharon I."/>
            <person name="Castelle C.J."/>
            <person name="Probst A.J."/>
            <person name="Thomas B.C."/>
            <person name="Singh A."/>
            <person name="Wilkins M.J."/>
            <person name="Karaoz U."/>
            <person name="Brodie E.L."/>
            <person name="Williams K.H."/>
            <person name="Hubbard S.S."/>
            <person name="Banfield J.F."/>
        </authorList>
    </citation>
    <scope>NUCLEOTIDE SEQUENCE [LARGE SCALE GENOMIC DNA]</scope>
</reference>
<dbReference type="EMBL" id="MHRA01000006">
    <property type="protein sequence ID" value="OHA16010.1"/>
    <property type="molecule type" value="Genomic_DNA"/>
</dbReference>
<dbReference type="FunFam" id="3.30.540.10:FF:000003">
    <property type="entry name" value="Inositol-1-monophosphatase"/>
    <property type="match status" value="1"/>
</dbReference>
<dbReference type="Gene3D" id="3.40.190.80">
    <property type="match status" value="1"/>
</dbReference>
<dbReference type="Proteomes" id="UP000178116">
    <property type="component" value="Unassembled WGS sequence"/>
</dbReference>
<dbReference type="PANTHER" id="PTHR20854:SF4">
    <property type="entry name" value="INOSITOL-1-MONOPHOSPHATASE-RELATED"/>
    <property type="match status" value="1"/>
</dbReference>
<dbReference type="PANTHER" id="PTHR20854">
    <property type="entry name" value="INOSITOL MONOPHOSPHATASE"/>
    <property type="match status" value="1"/>
</dbReference>
<dbReference type="Gene3D" id="3.30.540.10">
    <property type="entry name" value="Fructose-1,6-Bisphosphatase, subunit A, domain 1"/>
    <property type="match status" value="1"/>
</dbReference>
<protein>
    <recommendedName>
        <fullName evidence="8">Inositol monophosphatase</fullName>
    </recommendedName>
</protein>
<evidence type="ECO:0000256" key="1">
    <source>
        <dbReference type="ARBA" id="ARBA00001946"/>
    </source>
</evidence>
<keyword evidence="2 5" id="KW-0479">Metal-binding</keyword>